<dbReference type="InterPro" id="IPR011049">
    <property type="entry name" value="Serralysin-like_metalloprot_C"/>
</dbReference>
<organism evidence="5 6">
    <name type="scientific">Pseudomonas benzenivorans</name>
    <dbReference type="NCBI Taxonomy" id="556533"/>
    <lineage>
        <taxon>Bacteria</taxon>
        <taxon>Pseudomonadati</taxon>
        <taxon>Pseudomonadota</taxon>
        <taxon>Gammaproteobacteria</taxon>
        <taxon>Pseudomonadales</taxon>
        <taxon>Pseudomonadaceae</taxon>
        <taxon>Pseudomonas</taxon>
    </lineage>
</organism>
<dbReference type="Pfam" id="PF03098">
    <property type="entry name" value="An_peroxidase"/>
    <property type="match status" value="4"/>
</dbReference>
<keyword evidence="4" id="KW-0325">Glycoprotein</keyword>
<evidence type="ECO:0000256" key="3">
    <source>
        <dbReference type="ARBA" id="ARBA00022837"/>
    </source>
</evidence>
<dbReference type="CDD" id="cd09821">
    <property type="entry name" value="An_peroxidase_bacterial_2"/>
    <property type="match status" value="2"/>
</dbReference>
<keyword evidence="6" id="KW-1185">Reference proteome</keyword>
<dbReference type="RefSeq" id="WP_255838059.1">
    <property type="nucleotide sequence ID" value="NZ_CP073346.1"/>
</dbReference>
<dbReference type="Proteomes" id="UP001059672">
    <property type="component" value="Chromosome"/>
</dbReference>
<proteinExistence type="predicted"/>
<evidence type="ECO:0000256" key="4">
    <source>
        <dbReference type="ARBA" id="ARBA00023180"/>
    </source>
</evidence>
<dbReference type="Gene3D" id="2.60.40.2700">
    <property type="match status" value="1"/>
</dbReference>
<keyword evidence="5" id="KW-0560">Oxidoreductase</keyword>
<dbReference type="Gene3D" id="2.150.10.10">
    <property type="entry name" value="Serralysin-like metalloprotease, C-terminal"/>
    <property type="match status" value="6"/>
</dbReference>
<evidence type="ECO:0000313" key="5">
    <source>
        <dbReference type="EMBL" id="UTW07477.1"/>
    </source>
</evidence>
<dbReference type="InterPro" id="IPR018511">
    <property type="entry name" value="Hemolysin-typ_Ca-bd_CS"/>
</dbReference>
<dbReference type="InterPro" id="IPR019791">
    <property type="entry name" value="Haem_peroxidase_animal"/>
</dbReference>
<dbReference type="SUPFAM" id="SSF51120">
    <property type="entry name" value="beta-Roll"/>
    <property type="match status" value="9"/>
</dbReference>
<protein>
    <submittedName>
        <fullName evidence="5">Heme peroxidase</fullName>
    </submittedName>
</protein>
<evidence type="ECO:0000256" key="1">
    <source>
        <dbReference type="ARBA" id="ARBA00004613"/>
    </source>
</evidence>
<keyword evidence="2" id="KW-0964">Secreted</keyword>
<comment type="subcellular location">
    <subcellularLocation>
        <location evidence="1">Secreted</location>
    </subcellularLocation>
</comment>
<keyword evidence="3" id="KW-0106">Calcium</keyword>
<dbReference type="InterPro" id="IPR001343">
    <property type="entry name" value="Hemolysn_Ca-bd"/>
</dbReference>
<keyword evidence="5" id="KW-0575">Peroxidase</keyword>
<sequence>MANFIKSDLEFILQQILIAEGDANGEDILSLLPNTLVPFGLRTVDGSNNNLLNGQTEFGAADNLFPRMLDPVFRPAEAGTSYAQTSGMVIDSQPRTISNLIVDQTITNPAAVQAYVDAGMGVLADGSQLDGGGIPFPVGTLLDIDGNEVPAGQSLFLPNTAPDEGLSAPFNSWFIFFGQFFDHGLDLVQKGGSGLVFMPLQPDDPLFVPGGTTNFMVLTRATNQPGPDGILGTADDVHEHLNQTSPFVDQNQTYSSHPSHQVFLRAYELDASGKPVSTGRLINNRDLGPDGEFGTADDVLGTGMATWAVVKAQARALLGIDLTDADVTDLPLLATDAYGKFIPGVNGYPQVVMLGPDGIPGTADDFLVEGDPLAPISLTGAVRTGQAFLVDIAHDANPIDSQTGDMLAADSDSALGLSEPGTFDNELLDAHFITGDGRVNENIGLTAIHHVFHSEHNRLVELTKEVAIEAANAGDLAFLNQWLLTPVAAVPADLSTLDWNGERLFQAAKFGTEMQYQHLVFEEFARKVQPQVDEFLAPDGFDATIDPSIVAEFAHTVYRFGHSMLTETVNRLDPNFVSSDMGLIEAFLNPLAFDQVGGVTVTPEQAAGALVRGLTRQAGNEVDEFVTGALRSNLLGLPLDLPAINIARGRDAGIPSLNAARRSFYEATADSQLKPYTSWVDLLGNLKHELSLINFIAAYGTHSTITNATTMADKRAAAMELVFGVDENGDSVVPDDRLDFLNGTGMWASGADGVTTTGVDDIDFWIGGLAEVQMPFGGLLGSTFNFVFETQMEALQSGDRFYYLGRLAGLNFLTEMEDNSFAKLVMRHTDALHLPADIFSTPGLILEADQTRQFNEGLGMADPVGDDPLIPLVIRDDPGTDAVETNYLHYTGDEHVVLGGTDGDDTLISSIGDDTLWGDAGNDRLEGGDGNDVIEGGDGDDIITDMGGDDVLKGNDGNDVIQGGNGENLILGGFGKDFIITGEDVSETFAGPGDDFIYGSPLNLPTFGNEGDDWIELGTSDGAGGDNFDPQEASTVAGHDVFITGGGFDEVDGEGGDDIMMGSEGEDHFGGGGGFDWVGYKFARFGVSVDMLVSDLIEPPVAASNQGILDRFVQVEGLFGSAEGDILRGDHSNAATINVDGAQNSTLNAAGIAMIDGLQAFLDDMLAPGTASFSGGNIILGGGGSDIIEGRGGDDLIDGERTLNVRISVRENLDGTGAEIASFDSMKPMIPLMLNGTYNPGQLVIVREILVDTASFDTAVFTGNFSSLDPDLGVVLDDYVISRDDKGTADLSDDVFTVVDLFLDGDGVDQLRGIERLQFNDIAFVRDDTTGEFVEQVAGTQQFGNWSPDGLIQVSGAVQVGQLLSASVAGITDGDNAGGTLGGRPISYIWQVDTFGDGVFEDIVALGGGNPATQLGNTFRVTPDLEGLALRVKAIYRDDAGTTEMVFSAATVPVADGVFPTPAAIPAESPTVSPGGGLHLIRSDLQFILEQIFISEQHAAGADLLSLLPNSRVPFGLRTVDGSLNNLVQGQSGFGATDEGFPLLLDQQFRDDQDGDSFGPVTNTNYASTTDVADADPRIISNLIADQTITNPSAVQAFLDAGLGTQMLDAVTGDPLFNADGTPRILDLDGVEIPRGQTLTIPNTAPDEGLSAPFNAWFTFFGQFFDHGLDLVQKGGNGNVFVPLQPDDPLITHGPDGIAGTGDELTNPGQQFMLLTRATNVDVQPGADGVLGTSDDIHIHNNQTSPFVDQNQTYASHPAHQVFLRAYELNGTQPVATGELITNRDVGADGIFGTADDTDIGGMATWAIVKAQARDILGIELSDHDALNVPLVAVDPYGNFIPGDNGRVQLVTVGPDGLPGTADDVLVEGDPSAPISTATAVRTGHSFLVDIAHSANPFGPDGMPRTADTDTAVGLSNGVDPVTGDPIPTAGSFDNELLEAHFMAGDGRVNENIALTSVHHVFHSEHNRVVAHTKDVVLASNDVDFINNWLLTPIAALPTTQLEIDALQWNGERLFHVAKFTTEMEYQHLVFEEFARKIQPQVDVFLGEGQGYNGEINPAIVAEFAHAVYRFGHTMLLETVDRLDPNYVSSEVGLIQAFLNPLEFSQNGTLTPEEAAGAIARGVTRQAGNEIDNFVTEALRNNLLGLPLDLPAINIARARDTGTPSLNAARRDFWENTGDSQLTPYSSWVDFSMNMRHPTSLVNFIAAYGTHAELLAADVDTLAEKRAVAAALVLGGSAVINAGGVGGAERTFVADDVDRVAFLNSTGIYAMVDGLTTTGVDDIDLWVGGLAERQMPFGGMLGSTFNFVFENQLEKLQNGDRFYYLERTAGLNFLSELENNSFARMIMANTDATHLPGDVFSTPGFILEVDQTQQFTGLGIDGRDDPDSGVLLTPDVIRDNPDTPGADTNYLRYTGDEHIVLGGTALDDIMISSIGDDTLHGDEGNDRLEGGDGNDIVLGGAGDDILTDQGGEDNMQGGDGNDAIHGGNSIDLILGGFGKDFIVTGEDGDETFGGPGNDFILGDIADEFVFGNEGDDWLELGMADGSAGDNFDVRGLDATIGNDVFIGGGSIDRMNGEGGDDVMMGNGGPTDRYIGGSGFDWALFRDNPEGAYVDMRLRAFNEVILPPSNGSSLARFESTEGLSGSAHSDILLGDDFDAAMIAASGFRGSVLTNISLVEGLQGFLDGMLGTPTIPTVTSFGAGNIILGGDGSDLLQGNGGDDLIDGDLWMNVRISVRENSDGTGAEIGSANSMAELVDDVFAGIINPGQLVIVREILPGDGGFNFDTAMYAGPLANYTIIENANGTFTVTDNGPDGLGGVEGSDTLRNIERLQFNDQSVVLVPGLNEEPVGLASINDNTPEVGSLLSANVDTVTDADNPGIGRVTGPVSYQWQADFTATGVYEDIVVITGLGDEHANDQTFRVTEDLAGLQLRVKAVYQDTNGVLETVFSAPTGLVAPVSVNDAPVGTMLISDTTPNVGQQLTATRAFTDPDGPVQPVLSYQWQAGTGGVFSNILGATAASFAPSLGLTGQELRVVVSYTDDLGNLETVTSLPTAGVVNLITDTIANDGVLNGTAFDDVIQGLAGDDVLNGGLGDDTLIGGLGNDTLRGREGNDTMIGGVGNDVYEVTDAGDVVIELAGEGMDTIWTGLLSYTLGANVENLVYSGSGNFTGTGNALANSIYGGSGNDVLSGGAGNDALIGGLGNDILRGREGNDTMIGGVGNDVYEVTDTGDVVIELAGEGTDTIWTGLLSYTLGANVENLVYSGSGNFTGTGNALANSIYGGSGNDVLSGGAGNDALIGGLGNDILRGREGNDTMIGGVGNDVYEVTDAGDVVIELAGEGMDTIWTGLLSYTLGANVENLVYSGSGNFTGTGNALANSIYGGSGNDVLSGGAGNDALIGGLGNDILRGREGNDTMIGGVGNDVYEVTDAGDVVIELAGEGMDTIWTGLLSYTLGANVENLVYSGSGNFTGTGNALANSIYGGSGNDVLNGGAGNDALIGGLGNDTFMFGVGFGDDRIIDFDDDPTGGQDLLDIAALGVTDANFATNVTIADVGADTLVSVAGGSIRLVGIADATTITQADFTLALL</sequence>
<dbReference type="SUPFAM" id="SSF48113">
    <property type="entry name" value="Heme-dependent peroxidases"/>
    <property type="match status" value="2"/>
</dbReference>
<gene>
    <name evidence="5" type="ORF">KDW96_20400</name>
</gene>
<dbReference type="PANTHER" id="PTHR11475:SF4">
    <property type="entry name" value="CHORION PEROXIDASE"/>
    <property type="match status" value="1"/>
</dbReference>
<dbReference type="Pfam" id="PF00353">
    <property type="entry name" value="HemolysinCabind"/>
    <property type="match status" value="14"/>
</dbReference>
<dbReference type="PROSITE" id="PS50292">
    <property type="entry name" value="PEROXIDASE_3"/>
    <property type="match status" value="2"/>
</dbReference>
<dbReference type="EMBL" id="CP073346">
    <property type="protein sequence ID" value="UTW07477.1"/>
    <property type="molecule type" value="Genomic_DNA"/>
</dbReference>
<dbReference type="PRINTS" id="PR00313">
    <property type="entry name" value="CABNDNGRPT"/>
</dbReference>
<dbReference type="InterPro" id="IPR010255">
    <property type="entry name" value="Haem_peroxidase_sf"/>
</dbReference>
<dbReference type="InterPro" id="IPR037120">
    <property type="entry name" value="Haem_peroxidase_sf_animal"/>
</dbReference>
<accession>A0ABY5H6K0</accession>
<dbReference type="PANTHER" id="PTHR11475">
    <property type="entry name" value="OXIDASE/PEROXIDASE"/>
    <property type="match status" value="1"/>
</dbReference>
<evidence type="ECO:0000313" key="6">
    <source>
        <dbReference type="Proteomes" id="UP001059672"/>
    </source>
</evidence>
<dbReference type="PROSITE" id="PS00330">
    <property type="entry name" value="HEMOLYSIN_CALCIUM"/>
    <property type="match status" value="7"/>
</dbReference>
<evidence type="ECO:0000256" key="2">
    <source>
        <dbReference type="ARBA" id="ARBA00022525"/>
    </source>
</evidence>
<reference evidence="5" key="1">
    <citation type="submission" date="2021-04" db="EMBL/GenBank/DDBJ databases">
        <title>Oceanospirillales bacteria with DddD are important DMSP degraders in coastal seawater.</title>
        <authorList>
            <person name="Liu J."/>
        </authorList>
    </citation>
    <scope>NUCLEOTIDE SEQUENCE</scope>
    <source>
        <strain evidence="5">D13-4</strain>
    </source>
</reference>
<dbReference type="GO" id="GO:0004601">
    <property type="term" value="F:peroxidase activity"/>
    <property type="evidence" value="ECO:0007669"/>
    <property type="project" value="UniProtKB-KW"/>
</dbReference>
<name>A0ABY5H6K0_9PSED</name>
<dbReference type="Gene3D" id="1.10.640.10">
    <property type="entry name" value="Haem peroxidase domain superfamily, animal type"/>
    <property type="match status" value="2"/>
</dbReference>